<comment type="caution">
    <text evidence="1">The sequence shown here is derived from an EMBL/GenBank/DDBJ whole genome shotgun (WGS) entry which is preliminary data.</text>
</comment>
<feature type="non-terminal residue" evidence="1">
    <location>
        <position position="68"/>
    </location>
</feature>
<evidence type="ECO:0000313" key="2">
    <source>
        <dbReference type="Proteomes" id="UP000759246"/>
    </source>
</evidence>
<reference evidence="1" key="1">
    <citation type="submission" date="2020-04" db="EMBL/GenBank/DDBJ databases">
        <title>Deep metagenomics examines the oral microbiome during advanced dental caries in children, revealing novel taxa and co-occurrences with host molecules.</title>
        <authorList>
            <person name="Baker J.L."/>
            <person name="Morton J.T."/>
            <person name="Dinis M."/>
            <person name="Alvarez R."/>
            <person name="Tran N.C."/>
            <person name="Knight R."/>
            <person name="Edlund A."/>
        </authorList>
    </citation>
    <scope>NUCLEOTIDE SEQUENCE</scope>
    <source>
        <strain evidence="1">JCVI_30_bin.13</strain>
    </source>
</reference>
<proteinExistence type="predicted"/>
<protein>
    <submittedName>
        <fullName evidence="1">Uncharacterized protein</fullName>
    </submittedName>
</protein>
<organism evidence="1 2">
    <name type="scientific">Actinomyces bouchesdurhonensis</name>
    <dbReference type="NCBI Taxonomy" id="1852361"/>
    <lineage>
        <taxon>Bacteria</taxon>
        <taxon>Bacillati</taxon>
        <taxon>Actinomycetota</taxon>
        <taxon>Actinomycetes</taxon>
        <taxon>Actinomycetales</taxon>
        <taxon>Actinomycetaceae</taxon>
        <taxon>Actinomyces</taxon>
    </lineage>
</organism>
<dbReference type="EMBL" id="JABZGF010000605">
    <property type="protein sequence ID" value="MBF0967632.1"/>
    <property type="molecule type" value="Genomic_DNA"/>
</dbReference>
<gene>
    <name evidence="1" type="ORF">HXK09_10990</name>
</gene>
<accession>A0A929WWQ7</accession>
<dbReference type="AlphaFoldDB" id="A0A929WWQ7"/>
<evidence type="ECO:0000313" key="1">
    <source>
        <dbReference type="EMBL" id="MBF0967632.1"/>
    </source>
</evidence>
<dbReference type="Proteomes" id="UP000759246">
    <property type="component" value="Unassembled WGS sequence"/>
</dbReference>
<sequence length="68" mass="7638">MMPDDLRLAGFLDARRTQSFLDELPRGELWVGDLSASADPDQALLQVVRLREADPGLVDSLTRDERAR</sequence>
<name>A0A929WWQ7_9ACTO</name>